<dbReference type="Gene3D" id="3.10.490.10">
    <property type="entry name" value="Gamma-glutamyl cyclotransferase-like"/>
    <property type="match status" value="1"/>
</dbReference>
<feature type="region of interest" description="Disordered" evidence="2">
    <location>
        <begin position="1"/>
        <end position="26"/>
    </location>
</feature>
<dbReference type="SUPFAM" id="SSF110857">
    <property type="entry name" value="Gamma-glutamyl cyclotransferase-like"/>
    <property type="match status" value="1"/>
</dbReference>
<dbReference type="AlphaFoldDB" id="H0EVR6"/>
<comment type="caution">
    <text evidence="3">The sequence shown here is derived from an EMBL/GenBank/DDBJ whole genome shotgun (WGS) entry which is preliminary data.</text>
</comment>
<gene>
    <name evidence="3" type="ORF">M7I_6871</name>
</gene>
<dbReference type="HOGENOM" id="CLU_547512_0_0_1"/>
<feature type="region of interest" description="Disordered" evidence="2">
    <location>
        <begin position="215"/>
        <end position="237"/>
    </location>
</feature>
<name>H0EVR6_GLAL7</name>
<sequence length="498" mass="54048">MGFSQSTGHNSGSSSPHSSGSEEVDLGQQLHDALEEWQDIINAFSLLSSHFGEDFAALGPEFSAPIQTPFGPALQYRTYGIAGIWMNFYMALIACHRAHPSMPPAAMMAAGIAARETAQYANELGRIAAGIYPDMETATAVNPGVGAALIESATPLFISGVQAGALAIANGCETCWIKTAEIGRGPPYTRLEDQIPHLATPARPFPPQSAVRLSSFTPQMPGEKDTTAGLSAGGRGNTDIWNTGRRIDRAFLGKSELERRGLLKEGGRVHYALGVLGVESDFEGLGLEDGGEEREGDEEEEVEVEGSFSGSSSAAKIVDDDNKKQIYSPPTGKPPSDHKANRNIMLEKFQANAKPSLGQYTYIPKPFFFYGSLTDPQRLQEVLQLPTPPALKPARVKSYKIMLWGQYPALVDGPTNSYVDGMACVVETEKQQEMLEHYETTVYSVEGIRITIEGEEVAGRTFMWAGDPTELMGGTWSLEEWENGVEEEMASHFRALED</sequence>
<organism evidence="3 4">
    <name type="scientific">Glarea lozoyensis (strain ATCC 74030 / MF5533)</name>
    <dbReference type="NCBI Taxonomy" id="1104152"/>
    <lineage>
        <taxon>Eukaryota</taxon>
        <taxon>Fungi</taxon>
        <taxon>Dikarya</taxon>
        <taxon>Ascomycota</taxon>
        <taxon>Pezizomycotina</taxon>
        <taxon>Leotiomycetes</taxon>
        <taxon>Helotiales</taxon>
        <taxon>Helotiaceae</taxon>
        <taxon>Glarea</taxon>
    </lineage>
</organism>
<feature type="region of interest" description="Disordered" evidence="2">
    <location>
        <begin position="283"/>
        <end position="339"/>
    </location>
</feature>
<dbReference type="PANTHER" id="PTHR31544:SF4">
    <property type="entry name" value="GAMMA-GLUTAMYLCYCLOTRANSFERASE-RELATED"/>
    <property type="match status" value="1"/>
</dbReference>
<accession>H0EVR6</accession>
<keyword evidence="4" id="KW-1185">Reference proteome</keyword>
<evidence type="ECO:0000313" key="4">
    <source>
        <dbReference type="Proteomes" id="UP000005446"/>
    </source>
</evidence>
<feature type="compositionally biased region" description="Low complexity" evidence="2">
    <location>
        <begin position="1"/>
        <end position="21"/>
    </location>
</feature>
<dbReference type="InterPro" id="IPR045038">
    <property type="entry name" value="AIG2-like"/>
</dbReference>
<evidence type="ECO:0000256" key="1">
    <source>
        <dbReference type="ARBA" id="ARBA00008861"/>
    </source>
</evidence>
<evidence type="ECO:0000256" key="2">
    <source>
        <dbReference type="SAM" id="MobiDB-lite"/>
    </source>
</evidence>
<feature type="compositionally biased region" description="Acidic residues" evidence="2">
    <location>
        <begin position="289"/>
        <end position="304"/>
    </location>
</feature>
<dbReference type="InterPro" id="IPR013024">
    <property type="entry name" value="GGCT-like"/>
</dbReference>
<proteinExistence type="inferred from homology"/>
<protein>
    <submittedName>
        <fullName evidence="3">Uncharacterized protein</fullName>
    </submittedName>
</protein>
<dbReference type="CDD" id="cd06661">
    <property type="entry name" value="GGCT_like"/>
    <property type="match status" value="1"/>
</dbReference>
<dbReference type="EMBL" id="AGUE01000196">
    <property type="protein sequence ID" value="EHK97361.1"/>
    <property type="molecule type" value="Genomic_DNA"/>
</dbReference>
<evidence type="ECO:0000313" key="3">
    <source>
        <dbReference type="EMBL" id="EHK97361.1"/>
    </source>
</evidence>
<dbReference type="OrthoDB" id="3262926at2759"/>
<dbReference type="InParanoid" id="H0EVR6"/>
<comment type="similarity">
    <text evidence="1">Belongs to the gamma-glutamylcyclotransferase family.</text>
</comment>
<reference evidence="3 4" key="1">
    <citation type="journal article" date="2012" name="Eukaryot. Cell">
        <title>Genome sequence of the fungus Glarea lozoyensis: the first genome sequence of a species from the Helotiaceae family.</title>
        <authorList>
            <person name="Youssar L."/>
            <person name="Gruening B.A."/>
            <person name="Erxleben A."/>
            <person name="Guenther S."/>
            <person name="Huettel W."/>
        </authorList>
    </citation>
    <scope>NUCLEOTIDE SEQUENCE [LARGE SCALE GENOMIC DNA]</scope>
    <source>
        <strain evidence="4">ATCC 74030 / MF5533</strain>
    </source>
</reference>
<dbReference type="InterPro" id="IPR036568">
    <property type="entry name" value="GGCT-like_sf"/>
</dbReference>
<dbReference type="Proteomes" id="UP000005446">
    <property type="component" value="Unassembled WGS sequence"/>
</dbReference>
<dbReference type="PANTHER" id="PTHR31544">
    <property type="entry name" value="AIG2-LIKE PROTEIN D"/>
    <property type="match status" value="1"/>
</dbReference>